<protein>
    <recommendedName>
        <fullName evidence="1">Glycosyltransferase 2-like domain-containing protein</fullName>
    </recommendedName>
</protein>
<dbReference type="RefSeq" id="WP_017040683.1">
    <property type="nucleotide sequence ID" value="NZ_AJYQ02000107.1"/>
</dbReference>
<dbReference type="EMBL" id="AJYQ02000107">
    <property type="protein sequence ID" value="OEE33134.1"/>
    <property type="molecule type" value="Genomic_DNA"/>
</dbReference>
<organism evidence="2 3">
    <name type="scientific">Vibrio genomosp. F10 str. ZF-129</name>
    <dbReference type="NCBI Taxonomy" id="1187848"/>
    <lineage>
        <taxon>Bacteria</taxon>
        <taxon>Pseudomonadati</taxon>
        <taxon>Pseudomonadota</taxon>
        <taxon>Gammaproteobacteria</taxon>
        <taxon>Vibrionales</taxon>
        <taxon>Vibrionaceae</taxon>
        <taxon>Vibrio</taxon>
    </lineage>
</organism>
<sequence length="994" mass="114720">MNDYDVNLPLVSICILTFNHDKYVKKAIESALNQTYDNIEIIIVDNNSSDMTREVINKEFNIEIENEQIRFYSLETNTYPSHGTNFGLSKANGKYICLLSGDDSYCLNKIQRQVELMLERRLSNLFTWVNIIDEHDHLASSHLESLFNKNFSSLQIKEHFVRHGNMLCALSAMFDRDLFKQHGYFDERLLQLQDYDLWLRIISHEELNLLPEKLTNYRIRGDQKNLSLDPSNETFSRTEFEELFTNKHILNFGHDTLSNVVGSACNESNKFELLFKYYLKENKPSKAKAVLLSSYENLGDKINFPSEEYSSFLDAYSKTDFFNSITLQQMQNQLNLKNEELVDQASAMNQMKESTSWKITLPLRVINKFIREDMNSGLVSRIKIQNRTLNPFSGGFVGRGHRAFYLLMNEGPTSLIRKVKEVLFTKQNASTNPIHYQKWLIERKAKDQDEAEKTIASLNQAWQPLISIVVPTYNTEEKYLRLCIESVINQSYQNWELCIADDASTDKVVAQILDEYRLKDKRVKVTYREKNGHISAASNSALELVSGEWVALLDHDDELQKHALTYVVNAINSKENVEFVYSDEDKVDLEGKRLDPHFKPDWNLDLLYSQNYVSHLGVYKANIVRKIGGFRIGYEGSQDFDLLLRYSREIDHNNIVHVPKVLYHWRMVQGSTALASDEKSYTTEVGIKALQDHFDTLNEDVIVEKGKHDNIYKVNWTLSDKPLVSLIIPTYNGYDITKQAIDSIFKKTTYSNYEIILVDNNSNDPTALEYFKELEHHEKVTVLRYPHPFNYSAINNFAVKEAKGDIIGLINNDIEVITPDWLTEMVSHVQRKDVGCVGAMLYYPNDTIQHAGVVIGIGGVAGHSHKHFSRGDYGYFSRLKVVQNYSAVTAACLLVKKSIYNEVHGLNEQSLSVAFNDVDFCLKVQLAGYRNVWTPYAELYHHESISRGAENNPEKIARFNGEIDYMKVQWKTDVTCDFAYNPNLSKYHENFELN</sequence>
<evidence type="ECO:0000313" key="2">
    <source>
        <dbReference type="EMBL" id="OEE33134.1"/>
    </source>
</evidence>
<comment type="caution">
    <text evidence="2">The sequence shown here is derived from an EMBL/GenBank/DDBJ whole genome shotgun (WGS) entry which is preliminary data.</text>
</comment>
<dbReference type="InterPro" id="IPR029044">
    <property type="entry name" value="Nucleotide-diphossugar_trans"/>
</dbReference>
<dbReference type="Gene3D" id="3.90.550.10">
    <property type="entry name" value="Spore Coat Polysaccharide Biosynthesis Protein SpsA, Chain A"/>
    <property type="match status" value="3"/>
</dbReference>
<feature type="domain" description="Glycosyltransferase 2-like" evidence="1">
    <location>
        <begin position="725"/>
        <end position="855"/>
    </location>
</feature>
<dbReference type="CDD" id="cd04186">
    <property type="entry name" value="GT_2_like_c"/>
    <property type="match status" value="1"/>
</dbReference>
<feature type="domain" description="Glycosyltransferase 2-like" evidence="1">
    <location>
        <begin position="467"/>
        <end position="579"/>
    </location>
</feature>
<dbReference type="PANTHER" id="PTHR43685:SF2">
    <property type="entry name" value="GLYCOSYLTRANSFERASE 2-LIKE DOMAIN-CONTAINING PROTEIN"/>
    <property type="match status" value="1"/>
</dbReference>
<dbReference type="Pfam" id="PF00535">
    <property type="entry name" value="Glycos_transf_2"/>
    <property type="match status" value="3"/>
</dbReference>
<dbReference type="Proteomes" id="UP000094741">
    <property type="component" value="Unassembled WGS sequence"/>
</dbReference>
<reference evidence="2 3" key="1">
    <citation type="journal article" date="2012" name="Science">
        <title>Ecological populations of bacteria act as socially cohesive units of antibiotic production and resistance.</title>
        <authorList>
            <person name="Cordero O.X."/>
            <person name="Wildschutte H."/>
            <person name="Kirkup B."/>
            <person name="Proehl S."/>
            <person name="Ngo L."/>
            <person name="Hussain F."/>
            <person name="Le Roux F."/>
            <person name="Mincer T."/>
            <person name="Polz M.F."/>
        </authorList>
    </citation>
    <scope>NUCLEOTIDE SEQUENCE [LARGE SCALE GENOMIC DNA]</scope>
    <source>
        <strain evidence="2 3">ZF-129</strain>
    </source>
</reference>
<dbReference type="SUPFAM" id="SSF53448">
    <property type="entry name" value="Nucleotide-diphospho-sugar transferases"/>
    <property type="match status" value="3"/>
</dbReference>
<dbReference type="eggNOG" id="COG1216">
    <property type="taxonomic scope" value="Bacteria"/>
</dbReference>
<dbReference type="CDD" id="cd04184">
    <property type="entry name" value="GT2_RfbC_Mx_like"/>
    <property type="match status" value="1"/>
</dbReference>
<gene>
    <name evidence="2" type="ORF">A1QO_10660</name>
</gene>
<dbReference type="STRING" id="1187848.A1QO_10660"/>
<name>A0A1E5BDM6_9VIBR</name>
<feature type="domain" description="Glycosyltransferase 2-like" evidence="1">
    <location>
        <begin position="12"/>
        <end position="180"/>
    </location>
</feature>
<dbReference type="InterPro" id="IPR050834">
    <property type="entry name" value="Glycosyltransf_2"/>
</dbReference>
<dbReference type="OrthoDB" id="9179784at2"/>
<evidence type="ECO:0000313" key="3">
    <source>
        <dbReference type="Proteomes" id="UP000094741"/>
    </source>
</evidence>
<proteinExistence type="predicted"/>
<dbReference type="PANTHER" id="PTHR43685">
    <property type="entry name" value="GLYCOSYLTRANSFERASE"/>
    <property type="match status" value="1"/>
</dbReference>
<dbReference type="InterPro" id="IPR001173">
    <property type="entry name" value="Glyco_trans_2-like"/>
</dbReference>
<dbReference type="AlphaFoldDB" id="A0A1E5BDM6"/>
<accession>A0A1E5BDM6</accession>
<evidence type="ECO:0000259" key="1">
    <source>
        <dbReference type="Pfam" id="PF00535"/>
    </source>
</evidence>